<name>A0ABD1XA24_9LAMI</name>
<sequence length="120" mass="14307">MEDLITEIDQSSKARKLSIRAYRPYVPTLTTKVITASESGCSRERSTEAEYLHQLRQSRTVREIQTLWRLLYWRAINEHRNYAQDAMDPPMTRLLVYREMLSKIRKGVFRPFCVLKITRK</sequence>
<dbReference type="EMBL" id="JBFOLJ010000001">
    <property type="protein sequence ID" value="KAL2558769.1"/>
    <property type="molecule type" value="Genomic_DNA"/>
</dbReference>
<keyword evidence="2" id="KW-1185">Reference proteome</keyword>
<reference evidence="2" key="1">
    <citation type="submission" date="2024-07" db="EMBL/GenBank/DDBJ databases">
        <title>Two chromosome-level genome assemblies of Korean endemic species Abeliophyllum distichum and Forsythia ovata (Oleaceae).</title>
        <authorList>
            <person name="Jang H."/>
        </authorList>
    </citation>
    <scope>NUCLEOTIDE SEQUENCE [LARGE SCALE GENOMIC DNA]</scope>
</reference>
<gene>
    <name evidence="1" type="ORF">Fot_03508</name>
</gene>
<proteinExistence type="predicted"/>
<dbReference type="Proteomes" id="UP001604277">
    <property type="component" value="Unassembled WGS sequence"/>
</dbReference>
<comment type="caution">
    <text evidence="1">The sequence shown here is derived from an EMBL/GenBank/DDBJ whole genome shotgun (WGS) entry which is preliminary data.</text>
</comment>
<evidence type="ECO:0000313" key="1">
    <source>
        <dbReference type="EMBL" id="KAL2558769.1"/>
    </source>
</evidence>
<evidence type="ECO:0000313" key="2">
    <source>
        <dbReference type="Proteomes" id="UP001604277"/>
    </source>
</evidence>
<accession>A0ABD1XA24</accession>
<organism evidence="1 2">
    <name type="scientific">Forsythia ovata</name>
    <dbReference type="NCBI Taxonomy" id="205694"/>
    <lineage>
        <taxon>Eukaryota</taxon>
        <taxon>Viridiplantae</taxon>
        <taxon>Streptophyta</taxon>
        <taxon>Embryophyta</taxon>
        <taxon>Tracheophyta</taxon>
        <taxon>Spermatophyta</taxon>
        <taxon>Magnoliopsida</taxon>
        <taxon>eudicotyledons</taxon>
        <taxon>Gunneridae</taxon>
        <taxon>Pentapetalae</taxon>
        <taxon>asterids</taxon>
        <taxon>lamiids</taxon>
        <taxon>Lamiales</taxon>
        <taxon>Oleaceae</taxon>
        <taxon>Forsythieae</taxon>
        <taxon>Forsythia</taxon>
    </lineage>
</organism>
<protein>
    <submittedName>
        <fullName evidence="1">Uncharacterized protein</fullName>
    </submittedName>
</protein>
<dbReference type="AlphaFoldDB" id="A0ABD1XA24"/>